<dbReference type="PANTHER" id="PTHR43719:SF30">
    <property type="entry name" value="TWO-COMPONENT SYSTEM RESPONSE REGULATOR"/>
    <property type="match status" value="1"/>
</dbReference>
<dbReference type="Gene3D" id="3.30.450.40">
    <property type="match status" value="1"/>
</dbReference>
<dbReference type="Pfam" id="PF00512">
    <property type="entry name" value="HisKA"/>
    <property type="match status" value="1"/>
</dbReference>
<dbReference type="CDD" id="cd17546">
    <property type="entry name" value="REC_hyHK_CKI1_RcsC-like"/>
    <property type="match status" value="1"/>
</dbReference>
<dbReference type="PRINTS" id="PR00344">
    <property type="entry name" value="BCTRLSENSOR"/>
</dbReference>
<dbReference type="InterPro" id="IPR004358">
    <property type="entry name" value="Sig_transdc_His_kin-like_C"/>
</dbReference>
<evidence type="ECO:0000256" key="1">
    <source>
        <dbReference type="ARBA" id="ARBA00022553"/>
    </source>
</evidence>
<dbReference type="Pfam" id="PF02518">
    <property type="entry name" value="HATPase_c"/>
    <property type="match status" value="1"/>
</dbReference>
<dbReference type="Gene3D" id="3.30.565.10">
    <property type="entry name" value="Histidine kinase-like ATPase, C-terminal domain"/>
    <property type="match status" value="1"/>
</dbReference>
<dbReference type="CDD" id="cd00082">
    <property type="entry name" value="HisKA"/>
    <property type="match status" value="1"/>
</dbReference>
<evidence type="ECO:0000259" key="6">
    <source>
        <dbReference type="PROSITE" id="PS50110"/>
    </source>
</evidence>
<feature type="coiled-coil region" evidence="3">
    <location>
        <begin position="819"/>
        <end position="846"/>
    </location>
</feature>
<evidence type="ECO:0000256" key="2">
    <source>
        <dbReference type="PROSITE-ProRule" id="PRU00169"/>
    </source>
</evidence>
<dbReference type="PROSITE" id="PS50110">
    <property type="entry name" value="RESPONSE_REGULATORY"/>
    <property type="match status" value="1"/>
</dbReference>
<dbReference type="PANTHER" id="PTHR43719">
    <property type="entry name" value="TWO-COMPONENT HISTIDINE KINASE"/>
    <property type="match status" value="1"/>
</dbReference>
<dbReference type="InterPro" id="IPR058846">
    <property type="entry name" value="PAS-like"/>
</dbReference>
<feature type="non-terminal residue" evidence="7">
    <location>
        <position position="1192"/>
    </location>
</feature>
<dbReference type="InterPro" id="IPR029016">
    <property type="entry name" value="GAF-like_dom_sf"/>
</dbReference>
<dbReference type="Gene3D" id="1.10.287.130">
    <property type="match status" value="1"/>
</dbReference>
<dbReference type="InterPro" id="IPR000014">
    <property type="entry name" value="PAS"/>
</dbReference>
<dbReference type="Gene3D" id="3.30.450.20">
    <property type="entry name" value="PAS domain"/>
    <property type="match status" value="2"/>
</dbReference>
<dbReference type="InterPro" id="IPR003594">
    <property type="entry name" value="HATPase_dom"/>
</dbReference>
<dbReference type="InterPro" id="IPR005467">
    <property type="entry name" value="His_kinase_dom"/>
</dbReference>
<dbReference type="AlphaFoldDB" id="A0A9P4TXI6"/>
<dbReference type="InterPro" id="IPR003661">
    <property type="entry name" value="HisK_dim/P_dom"/>
</dbReference>
<evidence type="ECO:0000256" key="3">
    <source>
        <dbReference type="SAM" id="Coils"/>
    </source>
</evidence>
<dbReference type="SUPFAM" id="SSF55785">
    <property type="entry name" value="PYP-like sensor domain (PAS domain)"/>
    <property type="match status" value="1"/>
</dbReference>
<dbReference type="InterPro" id="IPR011006">
    <property type="entry name" value="CheY-like_superfamily"/>
</dbReference>
<feature type="domain" description="Histidine kinase" evidence="5">
    <location>
        <begin position="730"/>
        <end position="1006"/>
    </location>
</feature>
<dbReference type="InterPro" id="IPR035965">
    <property type="entry name" value="PAS-like_dom_sf"/>
</dbReference>
<name>A0A9P4TXI6_9PEZI</name>
<feature type="region of interest" description="Disordered" evidence="4">
    <location>
        <begin position="1"/>
        <end position="21"/>
    </location>
</feature>
<dbReference type="SUPFAM" id="SSF52172">
    <property type="entry name" value="CheY-like"/>
    <property type="match status" value="1"/>
</dbReference>
<gene>
    <name evidence="7" type="ORF">EJ08DRAFT_612368</name>
</gene>
<feature type="region of interest" description="Disordered" evidence="4">
    <location>
        <begin position="146"/>
        <end position="186"/>
    </location>
</feature>
<keyword evidence="3" id="KW-0175">Coiled coil</keyword>
<dbReference type="SUPFAM" id="SSF55874">
    <property type="entry name" value="ATPase domain of HSP90 chaperone/DNA topoisomerase II/histidine kinase"/>
    <property type="match status" value="1"/>
</dbReference>
<keyword evidence="8" id="KW-1185">Reference proteome</keyword>
<evidence type="ECO:0008006" key="9">
    <source>
        <dbReference type="Google" id="ProtNLM"/>
    </source>
</evidence>
<dbReference type="SMART" id="SM00387">
    <property type="entry name" value="HATPase_c"/>
    <property type="match status" value="1"/>
</dbReference>
<dbReference type="InterPro" id="IPR036890">
    <property type="entry name" value="HATPase_C_sf"/>
</dbReference>
<dbReference type="EMBL" id="MU007039">
    <property type="protein sequence ID" value="KAF2430369.1"/>
    <property type="molecule type" value="Genomic_DNA"/>
</dbReference>
<evidence type="ECO:0000313" key="7">
    <source>
        <dbReference type="EMBL" id="KAF2430369.1"/>
    </source>
</evidence>
<dbReference type="PROSITE" id="PS50109">
    <property type="entry name" value="HIS_KIN"/>
    <property type="match status" value="1"/>
</dbReference>
<comment type="caution">
    <text evidence="7">The sequence shown here is derived from an EMBL/GenBank/DDBJ whole genome shotgun (WGS) entry which is preliminary data.</text>
</comment>
<dbReference type="InterPro" id="IPR036097">
    <property type="entry name" value="HisK_dim/P_sf"/>
</dbReference>
<accession>A0A9P4TXI6</accession>
<proteinExistence type="predicted"/>
<dbReference type="Gene3D" id="3.40.50.2300">
    <property type="match status" value="1"/>
</dbReference>
<dbReference type="SMART" id="SM00388">
    <property type="entry name" value="HisKA"/>
    <property type="match status" value="1"/>
</dbReference>
<dbReference type="GO" id="GO:0000155">
    <property type="term" value="F:phosphorelay sensor kinase activity"/>
    <property type="evidence" value="ECO:0007669"/>
    <property type="project" value="InterPro"/>
</dbReference>
<sequence length="1192" mass="134027">MESHSNHSTRTEGFPQGSAGQHISDVYNRRTVTRAAFAKIGLDEFLQTDVRPTFVIDLRSHAGSNNNIIETALCNPALLEYPRLLDEIQGIRTSNQFQHADFRTWILGKKEGFDGFSFLYHGFIWSCSTVHHRYRVVSGMSANLYHAGETNPSQRRDSEPAYALLSSERSSKVPDQRTKATTSPVTGPVKSVEYPLENTVFYDWTRKEPPSNLTTHLIYARSIDWGRTSLGPMELWTRELRAAANLIMTDIQPASLFWGPDKVMIYNERYVSLIEAYHPCMGQSIFTSLKEYLNHIVPIFRTIDKSGQPLYQQDTPLFLYRAGQVEEAYFSLRWMPFLGESGQPIGCYETITETTQQIITDRQLSTFVDFGSSIANATSLADVWSLAFEALGRNEKDCPFALVYAIEDENRASSMSCTKDHTDHKTAVLKGKIGVSKFHPAAFPRLPLKASPHGFAPYFREVLKHRQLMVLHIHDGSLPQRLVQGLTSQYFGDPIRSVAIAPITPTGNEVVGFFVIGCNPRRPFDSGVESYISAIARILATSMASVVLIEQQAFTFSKTISEKQRMIDAHERKFQRFADRANVGIAITTSEGDFTYRNDRWFDLFHLCEEERALPARDAWKVLVAPEHIHCCEQAWETIRVEQVPVSFELRLNRTWNVPEQQLGSALPSEEQKTWVLASIYPELRDDGSVESIVTCVTDISHLKWSERIQQQRTEDALYSKRQLENFIDTTSHEFRNPLSAMTHCGDGLLATAQDVYATYPTIADVPLERKELLDTIVDYAHTIIQCASHQRRIVDDVLVMSKMESGCLAITPIDIQPVKEIQHVLKMFEAEASEAKVEMQDLVVDDTYRALDIGWVLLDPTRVAQILINLITNAIKFTRFEETRRIEVTVSASSSQPRPNSHGVMYFQASGTENIMPSATDVGEKETVYIIITVQDTGRGLTSSEKDLLFRRFSQASVRTHIQYGGNGLGLYISRRLAELQGGAIGFSSKSGSGSTFSFYVKARRCTSDTRQQSLVLRRLSENDPNLTKSNNLQFAPTPSTAVPVSTVREGQNFSSVNLSILVVEDNIVNQKVLAKQLRKLGCIVEVANHGAEALSYIETTDYWAALTNSPKKLSVVLLDWEMPVMDGLTCVRKIRELQQKGAINRWVPVVGTTANARTEQIAIALKAGMDDIVSKPFHVPDLLTRINTLL</sequence>
<feature type="compositionally biased region" description="Basic and acidic residues" evidence="4">
    <location>
        <begin position="169"/>
        <end position="178"/>
    </location>
</feature>
<evidence type="ECO:0000256" key="4">
    <source>
        <dbReference type="SAM" id="MobiDB-lite"/>
    </source>
</evidence>
<dbReference type="InterPro" id="IPR001789">
    <property type="entry name" value="Sig_transdc_resp-reg_receiver"/>
</dbReference>
<dbReference type="InterPro" id="IPR050956">
    <property type="entry name" value="2C_system_His_kinase"/>
</dbReference>
<dbReference type="Pfam" id="PF26131">
    <property type="entry name" value="PAS-like"/>
    <property type="match status" value="1"/>
</dbReference>
<dbReference type="SUPFAM" id="SSF55781">
    <property type="entry name" value="GAF domain-like"/>
    <property type="match status" value="1"/>
</dbReference>
<organism evidence="7 8">
    <name type="scientific">Tothia fuscella</name>
    <dbReference type="NCBI Taxonomy" id="1048955"/>
    <lineage>
        <taxon>Eukaryota</taxon>
        <taxon>Fungi</taxon>
        <taxon>Dikarya</taxon>
        <taxon>Ascomycota</taxon>
        <taxon>Pezizomycotina</taxon>
        <taxon>Dothideomycetes</taxon>
        <taxon>Pleosporomycetidae</taxon>
        <taxon>Venturiales</taxon>
        <taxon>Cylindrosympodiaceae</taxon>
        <taxon>Tothia</taxon>
    </lineage>
</organism>
<dbReference type="CDD" id="cd00130">
    <property type="entry name" value="PAS"/>
    <property type="match status" value="1"/>
</dbReference>
<dbReference type="Pfam" id="PF00072">
    <property type="entry name" value="Response_reg"/>
    <property type="match status" value="1"/>
</dbReference>
<reference evidence="7" key="1">
    <citation type="journal article" date="2020" name="Stud. Mycol.">
        <title>101 Dothideomycetes genomes: a test case for predicting lifestyles and emergence of pathogens.</title>
        <authorList>
            <person name="Haridas S."/>
            <person name="Albert R."/>
            <person name="Binder M."/>
            <person name="Bloem J."/>
            <person name="Labutti K."/>
            <person name="Salamov A."/>
            <person name="Andreopoulos B."/>
            <person name="Baker S."/>
            <person name="Barry K."/>
            <person name="Bills G."/>
            <person name="Bluhm B."/>
            <person name="Cannon C."/>
            <person name="Castanera R."/>
            <person name="Culley D."/>
            <person name="Daum C."/>
            <person name="Ezra D."/>
            <person name="Gonzalez J."/>
            <person name="Henrissat B."/>
            <person name="Kuo A."/>
            <person name="Liang C."/>
            <person name="Lipzen A."/>
            <person name="Lutzoni F."/>
            <person name="Magnuson J."/>
            <person name="Mondo S."/>
            <person name="Nolan M."/>
            <person name="Ohm R."/>
            <person name="Pangilinan J."/>
            <person name="Park H.-J."/>
            <person name="Ramirez L."/>
            <person name="Alfaro M."/>
            <person name="Sun H."/>
            <person name="Tritt A."/>
            <person name="Yoshinaga Y."/>
            <person name="Zwiers L.-H."/>
            <person name="Turgeon B."/>
            <person name="Goodwin S."/>
            <person name="Spatafora J."/>
            <person name="Crous P."/>
            <person name="Grigoriev I."/>
        </authorList>
    </citation>
    <scope>NUCLEOTIDE SEQUENCE</scope>
    <source>
        <strain evidence="7">CBS 130266</strain>
    </source>
</reference>
<dbReference type="OrthoDB" id="60033at2759"/>
<feature type="domain" description="Response regulatory" evidence="6">
    <location>
        <begin position="1061"/>
        <end position="1192"/>
    </location>
</feature>
<feature type="modified residue" description="4-aspartylphosphate" evidence="2">
    <location>
        <position position="1121"/>
    </location>
</feature>
<protein>
    <recommendedName>
        <fullName evidence="9">Histidine kinase</fullName>
    </recommendedName>
</protein>
<dbReference type="SUPFAM" id="SSF47384">
    <property type="entry name" value="Homodimeric domain of signal transducing histidine kinase"/>
    <property type="match status" value="1"/>
</dbReference>
<evidence type="ECO:0000259" key="5">
    <source>
        <dbReference type="PROSITE" id="PS50109"/>
    </source>
</evidence>
<dbReference type="Proteomes" id="UP000800235">
    <property type="component" value="Unassembled WGS sequence"/>
</dbReference>
<evidence type="ECO:0000313" key="8">
    <source>
        <dbReference type="Proteomes" id="UP000800235"/>
    </source>
</evidence>
<dbReference type="SMART" id="SM00448">
    <property type="entry name" value="REC"/>
    <property type="match status" value="1"/>
</dbReference>
<keyword evidence="1 2" id="KW-0597">Phosphoprotein</keyword>